<comment type="similarity">
    <text evidence="2 7 8">Belongs to the GPI family.</text>
</comment>
<dbReference type="GO" id="GO:0005829">
    <property type="term" value="C:cytosol"/>
    <property type="evidence" value="ECO:0007669"/>
    <property type="project" value="TreeGrafter"/>
</dbReference>
<evidence type="ECO:0000256" key="1">
    <source>
        <dbReference type="ARBA" id="ARBA00004926"/>
    </source>
</evidence>
<dbReference type="Proteomes" id="UP000654401">
    <property type="component" value="Unassembled WGS sequence"/>
</dbReference>
<feature type="active site" evidence="7">
    <location>
        <position position="386"/>
    </location>
</feature>
<evidence type="ECO:0000256" key="3">
    <source>
        <dbReference type="ARBA" id="ARBA00022432"/>
    </source>
</evidence>
<dbReference type="GO" id="GO:0051156">
    <property type="term" value="P:glucose 6-phosphate metabolic process"/>
    <property type="evidence" value="ECO:0007669"/>
    <property type="project" value="TreeGrafter"/>
</dbReference>
<dbReference type="PANTHER" id="PTHR11469">
    <property type="entry name" value="GLUCOSE-6-PHOSPHATE ISOMERASE"/>
    <property type="match status" value="1"/>
</dbReference>
<dbReference type="Gene3D" id="3.40.50.10490">
    <property type="entry name" value="Glucose-6-phosphate isomerase like protein, domain 1"/>
    <property type="match status" value="2"/>
</dbReference>
<feature type="active site" evidence="7">
    <location>
        <position position="495"/>
    </location>
</feature>
<gene>
    <name evidence="7 9" type="primary">pgi</name>
    <name evidence="9" type="ORF">H8D24_07855</name>
</gene>
<dbReference type="EMBL" id="JACNFK010000038">
    <property type="protein sequence ID" value="MBC8520301.1"/>
    <property type="molecule type" value="Genomic_DNA"/>
</dbReference>
<evidence type="ECO:0000256" key="2">
    <source>
        <dbReference type="ARBA" id="ARBA00006604"/>
    </source>
</evidence>
<dbReference type="Pfam" id="PF00342">
    <property type="entry name" value="PGI"/>
    <property type="match status" value="1"/>
</dbReference>
<dbReference type="InterPro" id="IPR018189">
    <property type="entry name" value="Phosphoglucose_isomerase_CS"/>
</dbReference>
<dbReference type="Gene3D" id="1.10.1390.10">
    <property type="match status" value="1"/>
</dbReference>
<name>A0A8J6NY61_9GAMM</name>
<sequence>MANPLVTDSSAWQALQGHVSEMGTQHLRDLFVEDPDRFDRFSIQLDGVLFDYSKQRVQPETINKLIALANQQELPERISQLLRGDPLNSTEGRAALHTALRSRPQEPVEVDGHNVVDDVHAVRGQMRNFVGQVRGGSWRGFTGKKITDVVNIGVGGSDLGPKMVCRALRSMADETVDIHFISSIDGAHAADILPRLDPETTLFVVSSKTFTTADTMSNAAAARAWLALASGGANVVHRHFVAATADVDKALEWGLPEENIFRFWEWVGGRYSMWSSIGLPIALYLGNGAFEELLEGARLVDRHFESEPFETNIPVMMGLIGVWNSNFLGMPGHVVLPYAAHMNHFSSYLEQLEMESLGKSVTLQGERVDYDTGPIVWGGVGSNAQHAFYQLLHQGTRFAPMDFILPIDPAGADLEQYQLTIANCLAQSRAFMVGQESEDPYLRHEGNRPSSTFLLDALTPKSMGVLVAMYEHKVFVESVIWEINPFDQFGVELGKKVADQVHRNLLNHESPLENYDSSTAGLLKKIVQ</sequence>
<evidence type="ECO:0000313" key="10">
    <source>
        <dbReference type="Proteomes" id="UP000654401"/>
    </source>
</evidence>
<evidence type="ECO:0000256" key="7">
    <source>
        <dbReference type="HAMAP-Rule" id="MF_00473"/>
    </source>
</evidence>
<dbReference type="PROSITE" id="PS00174">
    <property type="entry name" value="P_GLUCOSE_ISOMERASE_2"/>
    <property type="match status" value="1"/>
</dbReference>
<comment type="catalytic activity">
    <reaction evidence="6 7 8">
        <text>alpha-D-glucose 6-phosphate = beta-D-fructose 6-phosphate</text>
        <dbReference type="Rhea" id="RHEA:11816"/>
        <dbReference type="ChEBI" id="CHEBI:57634"/>
        <dbReference type="ChEBI" id="CHEBI:58225"/>
        <dbReference type="EC" id="5.3.1.9"/>
    </reaction>
</comment>
<evidence type="ECO:0000256" key="4">
    <source>
        <dbReference type="ARBA" id="ARBA00023152"/>
    </source>
</evidence>
<dbReference type="UniPathway" id="UPA00138"/>
<evidence type="ECO:0000256" key="6">
    <source>
        <dbReference type="ARBA" id="ARBA00029321"/>
    </source>
</evidence>
<comment type="caution">
    <text evidence="9">The sequence shown here is derived from an EMBL/GenBank/DDBJ whole genome shotgun (WGS) entry which is preliminary data.</text>
</comment>
<dbReference type="PROSITE" id="PS51463">
    <property type="entry name" value="P_GLUCOSE_ISOMERASE_3"/>
    <property type="match status" value="1"/>
</dbReference>
<evidence type="ECO:0000313" key="9">
    <source>
        <dbReference type="EMBL" id="MBC8520301.1"/>
    </source>
</evidence>
<dbReference type="PROSITE" id="PS00765">
    <property type="entry name" value="P_GLUCOSE_ISOMERASE_1"/>
    <property type="match status" value="1"/>
</dbReference>
<protein>
    <recommendedName>
        <fullName evidence="7">Glucose-6-phosphate isomerase</fullName>
        <shortName evidence="7">GPI</shortName>
        <ecNumber evidence="7">5.3.1.9</ecNumber>
    </recommendedName>
    <alternativeName>
        <fullName evidence="7">Phosphoglucose isomerase</fullName>
        <shortName evidence="7">PGI</shortName>
    </alternativeName>
    <alternativeName>
        <fullName evidence="7">Phosphohexose isomerase</fullName>
        <shortName evidence="7">PHI</shortName>
    </alternativeName>
</protein>
<dbReference type="EC" id="5.3.1.9" evidence="7"/>
<dbReference type="AlphaFoldDB" id="A0A8J6NY61"/>
<proteinExistence type="inferred from homology"/>
<keyword evidence="3 7" id="KW-0312">Gluconeogenesis</keyword>
<dbReference type="GO" id="GO:0006096">
    <property type="term" value="P:glycolytic process"/>
    <property type="evidence" value="ECO:0007669"/>
    <property type="project" value="UniProtKB-UniRule"/>
</dbReference>
<dbReference type="InterPro" id="IPR046348">
    <property type="entry name" value="SIS_dom_sf"/>
</dbReference>
<evidence type="ECO:0000256" key="5">
    <source>
        <dbReference type="ARBA" id="ARBA00023235"/>
    </source>
</evidence>
<comment type="pathway">
    <text evidence="7">Carbohydrate biosynthesis; gluconeogenesis.</text>
</comment>
<dbReference type="SUPFAM" id="SSF53697">
    <property type="entry name" value="SIS domain"/>
    <property type="match status" value="1"/>
</dbReference>
<comment type="subcellular location">
    <subcellularLocation>
        <location evidence="7">Cytoplasm</location>
    </subcellularLocation>
</comment>
<dbReference type="GO" id="GO:0006094">
    <property type="term" value="P:gluconeogenesis"/>
    <property type="evidence" value="ECO:0007669"/>
    <property type="project" value="UniProtKB-UniRule"/>
</dbReference>
<keyword evidence="5 7" id="KW-0413">Isomerase</keyword>
<dbReference type="PRINTS" id="PR00662">
    <property type="entry name" value="G6PISOMERASE"/>
</dbReference>
<feature type="active site" description="Proton donor" evidence="7">
    <location>
        <position position="355"/>
    </location>
</feature>
<dbReference type="GO" id="GO:0004347">
    <property type="term" value="F:glucose-6-phosphate isomerase activity"/>
    <property type="evidence" value="ECO:0007669"/>
    <property type="project" value="UniProtKB-UniRule"/>
</dbReference>
<comment type="pathway">
    <text evidence="1 7 8">Carbohydrate degradation; glycolysis; D-glyceraldehyde 3-phosphate and glycerone phosphate from D-glucose: step 2/4.</text>
</comment>
<reference evidence="9 10" key="1">
    <citation type="submission" date="2020-08" db="EMBL/GenBank/DDBJ databases">
        <title>Bridging the membrane lipid divide: bacteria of the FCB group superphylum have the potential to synthesize archaeal ether lipids.</title>
        <authorList>
            <person name="Villanueva L."/>
            <person name="Von Meijenfeldt F.A.B."/>
            <person name="Westbye A.B."/>
            <person name="Yadav S."/>
            <person name="Hopmans E.C."/>
            <person name="Dutilh B.E."/>
            <person name="Sinninghe Damste J.S."/>
        </authorList>
    </citation>
    <scope>NUCLEOTIDE SEQUENCE [LARGE SCALE GENOMIC DNA]</scope>
    <source>
        <strain evidence="9">NIOZ-UU100</strain>
    </source>
</reference>
<organism evidence="9 10">
    <name type="scientific">Candidatus Thiopontia autotrophica</name>
    <dbReference type="NCBI Taxonomy" id="2841688"/>
    <lineage>
        <taxon>Bacteria</taxon>
        <taxon>Pseudomonadati</taxon>
        <taxon>Pseudomonadota</taxon>
        <taxon>Gammaproteobacteria</taxon>
        <taxon>Candidatus Thiopontia</taxon>
    </lineage>
</organism>
<dbReference type="CDD" id="cd05016">
    <property type="entry name" value="SIS_PGI_2"/>
    <property type="match status" value="1"/>
</dbReference>
<dbReference type="PANTHER" id="PTHR11469:SF1">
    <property type="entry name" value="GLUCOSE-6-PHOSPHATE ISOMERASE"/>
    <property type="match status" value="1"/>
</dbReference>
<comment type="function">
    <text evidence="7">Catalyzes the reversible isomerization of glucose-6-phosphate to fructose-6-phosphate.</text>
</comment>
<keyword evidence="7" id="KW-0963">Cytoplasm</keyword>
<dbReference type="CDD" id="cd05015">
    <property type="entry name" value="SIS_PGI_1"/>
    <property type="match status" value="1"/>
</dbReference>
<accession>A0A8J6NY61</accession>
<dbReference type="InterPro" id="IPR001672">
    <property type="entry name" value="G6P_Isomerase"/>
</dbReference>
<evidence type="ECO:0000256" key="8">
    <source>
        <dbReference type="RuleBase" id="RU000612"/>
    </source>
</evidence>
<dbReference type="GO" id="GO:0048029">
    <property type="term" value="F:monosaccharide binding"/>
    <property type="evidence" value="ECO:0007669"/>
    <property type="project" value="TreeGrafter"/>
</dbReference>
<dbReference type="GO" id="GO:0097367">
    <property type="term" value="F:carbohydrate derivative binding"/>
    <property type="evidence" value="ECO:0007669"/>
    <property type="project" value="InterPro"/>
</dbReference>
<dbReference type="UniPathway" id="UPA00109">
    <property type="reaction ID" value="UER00181"/>
</dbReference>
<dbReference type="InterPro" id="IPR035482">
    <property type="entry name" value="SIS_PGI_2"/>
</dbReference>
<dbReference type="InterPro" id="IPR035476">
    <property type="entry name" value="SIS_PGI_1"/>
</dbReference>
<dbReference type="InterPro" id="IPR023096">
    <property type="entry name" value="G6P_Isomerase_C"/>
</dbReference>
<keyword evidence="4 7" id="KW-0324">Glycolysis</keyword>
<dbReference type="NCBIfam" id="NF001211">
    <property type="entry name" value="PRK00179.1"/>
    <property type="match status" value="1"/>
</dbReference>
<dbReference type="HAMAP" id="MF_00473">
    <property type="entry name" value="G6P_isomerase"/>
    <property type="match status" value="1"/>
</dbReference>